<comment type="function">
    <text evidence="5">The H protein shuttles the methylamine group of glycine from the P protein to the T protein.</text>
</comment>
<organism evidence="7 8">
    <name type="scientific">Polytolypa hystricis (strain UAMH7299)</name>
    <dbReference type="NCBI Taxonomy" id="1447883"/>
    <lineage>
        <taxon>Eukaryota</taxon>
        <taxon>Fungi</taxon>
        <taxon>Dikarya</taxon>
        <taxon>Ascomycota</taxon>
        <taxon>Pezizomycotina</taxon>
        <taxon>Eurotiomycetes</taxon>
        <taxon>Eurotiomycetidae</taxon>
        <taxon>Onygenales</taxon>
        <taxon>Onygenales incertae sedis</taxon>
        <taxon>Polytolypa</taxon>
    </lineage>
</organism>
<dbReference type="OrthoDB" id="10264154at2759"/>
<dbReference type="NCBIfam" id="TIGR00527">
    <property type="entry name" value="gcvH"/>
    <property type="match status" value="1"/>
</dbReference>
<dbReference type="STRING" id="1447883.A0A2B7XS16"/>
<dbReference type="Proteomes" id="UP000224634">
    <property type="component" value="Unassembled WGS sequence"/>
</dbReference>
<dbReference type="InterPro" id="IPR017453">
    <property type="entry name" value="GCV_H_sub"/>
</dbReference>
<accession>A0A2B7XS16</accession>
<keyword evidence="8" id="KW-1185">Reference proteome</keyword>
<evidence type="ECO:0000256" key="1">
    <source>
        <dbReference type="ARBA" id="ARBA00009249"/>
    </source>
</evidence>
<dbReference type="GO" id="GO:0005960">
    <property type="term" value="C:glycine cleavage complex"/>
    <property type="evidence" value="ECO:0007669"/>
    <property type="project" value="UniProtKB-UniRule"/>
</dbReference>
<evidence type="ECO:0000256" key="3">
    <source>
        <dbReference type="ARBA" id="ARBA00022946"/>
    </source>
</evidence>
<dbReference type="InterPro" id="IPR002930">
    <property type="entry name" value="GCV_H"/>
</dbReference>
<dbReference type="InterPro" id="IPR003016">
    <property type="entry name" value="2-oxoA_DH_lipoyl-BS"/>
</dbReference>
<comment type="subcellular location">
    <subcellularLocation>
        <location evidence="5">Mitochondrion</location>
    </subcellularLocation>
</comment>
<dbReference type="PROSITE" id="PS50968">
    <property type="entry name" value="BIOTINYL_LIPOYL"/>
    <property type="match status" value="1"/>
</dbReference>
<evidence type="ECO:0000313" key="8">
    <source>
        <dbReference type="Proteomes" id="UP000224634"/>
    </source>
</evidence>
<sequence length="183" mass="19768">MSAAAVRILNPLRSAAPKLRLSPTTATSTFLRSNTYTAARPAVRTSWRAFSQSSLLQEKKYTDQHEWIELSEDGTTATIGITTYAAKALGDVVYVELPEIDTEVEAGETIGAVESVKSASDILSPVSGTVVEANSVLEEKPKVINQGPEAEGWFAKVQVKDATELEGLMDEKTYLDTLEDSDA</sequence>
<dbReference type="Pfam" id="PF01597">
    <property type="entry name" value="GCV_H"/>
    <property type="match status" value="1"/>
</dbReference>
<dbReference type="AlphaFoldDB" id="A0A2B7XS16"/>
<evidence type="ECO:0000256" key="2">
    <source>
        <dbReference type="ARBA" id="ARBA00022823"/>
    </source>
</evidence>
<dbReference type="SUPFAM" id="SSF51230">
    <property type="entry name" value="Single hybrid motif"/>
    <property type="match status" value="1"/>
</dbReference>
<proteinExistence type="inferred from homology"/>
<dbReference type="InterPro" id="IPR033753">
    <property type="entry name" value="GCV_H/Fam206"/>
</dbReference>
<comment type="subunit">
    <text evidence="5">The glycine cleavage system is composed of four proteins: P, T, L and H.</text>
</comment>
<feature type="domain" description="Lipoyl-binding" evidence="6">
    <location>
        <begin position="76"/>
        <end position="158"/>
    </location>
</feature>
<keyword evidence="2 4" id="KW-0450">Lipoyl</keyword>
<dbReference type="GO" id="GO:0009249">
    <property type="term" value="P:protein lipoylation"/>
    <property type="evidence" value="ECO:0007669"/>
    <property type="project" value="TreeGrafter"/>
</dbReference>
<dbReference type="GO" id="GO:0019464">
    <property type="term" value="P:glycine decarboxylation via glycine cleavage system"/>
    <property type="evidence" value="ECO:0007669"/>
    <property type="project" value="UniProtKB-UniRule"/>
</dbReference>
<comment type="similarity">
    <text evidence="1 5">Belongs to the GcvH family.</text>
</comment>
<dbReference type="NCBIfam" id="NF002270">
    <property type="entry name" value="PRK01202.1"/>
    <property type="match status" value="1"/>
</dbReference>
<dbReference type="EMBL" id="PDNA01000134">
    <property type="protein sequence ID" value="PGH11277.1"/>
    <property type="molecule type" value="Genomic_DNA"/>
</dbReference>
<comment type="caution">
    <text evidence="7">The sequence shown here is derived from an EMBL/GenBank/DDBJ whole genome shotgun (WGS) entry which is preliminary data.</text>
</comment>
<dbReference type="InterPro" id="IPR011053">
    <property type="entry name" value="Single_hybrid_motif"/>
</dbReference>
<comment type="cofactor">
    <cofactor evidence="5">
        <name>(R)-lipoate</name>
        <dbReference type="ChEBI" id="CHEBI:83088"/>
    </cofactor>
    <text evidence="5">Binds 1 lipoyl cofactor covalently.</text>
</comment>
<keyword evidence="3 5" id="KW-0809">Transit peptide</keyword>
<reference evidence="7 8" key="1">
    <citation type="submission" date="2017-10" db="EMBL/GenBank/DDBJ databases">
        <title>Comparative genomics in systemic dimorphic fungi from Ajellomycetaceae.</title>
        <authorList>
            <person name="Munoz J.F."/>
            <person name="Mcewen J.G."/>
            <person name="Clay O.K."/>
            <person name="Cuomo C.A."/>
        </authorList>
    </citation>
    <scope>NUCLEOTIDE SEQUENCE [LARGE SCALE GENOMIC DNA]</scope>
    <source>
        <strain evidence="7 8">UAMH7299</strain>
    </source>
</reference>
<dbReference type="CDD" id="cd06848">
    <property type="entry name" value="GCS_H"/>
    <property type="match status" value="1"/>
</dbReference>
<dbReference type="GO" id="GO:0005739">
    <property type="term" value="C:mitochondrion"/>
    <property type="evidence" value="ECO:0007669"/>
    <property type="project" value="UniProtKB-SubCell"/>
</dbReference>
<evidence type="ECO:0000256" key="4">
    <source>
        <dbReference type="PIRSR" id="PIRSR617453-50"/>
    </source>
</evidence>
<dbReference type="PANTHER" id="PTHR11715:SF3">
    <property type="entry name" value="GLYCINE CLEAVAGE SYSTEM H PROTEIN-RELATED"/>
    <property type="match status" value="1"/>
</dbReference>
<feature type="modified residue" description="N6-lipoyllysine" evidence="4">
    <location>
        <position position="117"/>
    </location>
</feature>
<protein>
    <recommendedName>
        <fullName evidence="5">Glycine cleavage system H protein</fullName>
    </recommendedName>
</protein>
<dbReference type="PROSITE" id="PS00189">
    <property type="entry name" value="LIPOYL"/>
    <property type="match status" value="1"/>
</dbReference>
<keyword evidence="5" id="KW-0496">Mitochondrion</keyword>
<dbReference type="InterPro" id="IPR000089">
    <property type="entry name" value="Biotin_lipoyl"/>
</dbReference>
<dbReference type="Gene3D" id="2.40.50.100">
    <property type="match status" value="1"/>
</dbReference>
<evidence type="ECO:0000256" key="5">
    <source>
        <dbReference type="RuleBase" id="RU364055"/>
    </source>
</evidence>
<dbReference type="HAMAP" id="MF_00272">
    <property type="entry name" value="GcvH"/>
    <property type="match status" value="1"/>
</dbReference>
<evidence type="ECO:0000313" key="7">
    <source>
        <dbReference type="EMBL" id="PGH11277.1"/>
    </source>
</evidence>
<evidence type="ECO:0000259" key="6">
    <source>
        <dbReference type="PROSITE" id="PS50968"/>
    </source>
</evidence>
<dbReference type="PANTHER" id="PTHR11715">
    <property type="entry name" value="GLYCINE CLEAVAGE SYSTEM H PROTEIN"/>
    <property type="match status" value="1"/>
</dbReference>
<name>A0A2B7XS16_POLH7</name>
<gene>
    <name evidence="7" type="ORF">AJ80_07176</name>
</gene>